<reference evidence="3" key="1">
    <citation type="journal article" date="2019" name="Int. J. Syst. Evol. Microbiol.">
        <title>The Global Catalogue of Microorganisms (GCM) 10K type strain sequencing project: providing services to taxonomists for standard genome sequencing and annotation.</title>
        <authorList>
            <consortium name="The Broad Institute Genomics Platform"/>
            <consortium name="The Broad Institute Genome Sequencing Center for Infectious Disease"/>
            <person name="Wu L."/>
            <person name="Ma J."/>
        </authorList>
    </citation>
    <scope>NUCLEOTIDE SEQUENCE [LARGE SCALE GENOMIC DNA]</scope>
    <source>
        <strain evidence="3">CGMCC 1.16305</strain>
    </source>
</reference>
<name>A0ABW2Q0K7_9BACL</name>
<organism evidence="2 3">
    <name type="scientific">Scopulibacillus cellulosilyticus</name>
    <dbReference type="NCBI Taxonomy" id="2665665"/>
    <lineage>
        <taxon>Bacteria</taxon>
        <taxon>Bacillati</taxon>
        <taxon>Bacillota</taxon>
        <taxon>Bacilli</taxon>
        <taxon>Bacillales</taxon>
        <taxon>Sporolactobacillaceae</taxon>
        <taxon>Scopulibacillus</taxon>
    </lineage>
</organism>
<protein>
    <submittedName>
        <fullName evidence="2">Uncharacterized protein</fullName>
    </submittedName>
</protein>
<evidence type="ECO:0000313" key="3">
    <source>
        <dbReference type="Proteomes" id="UP001596505"/>
    </source>
</evidence>
<evidence type="ECO:0000256" key="1">
    <source>
        <dbReference type="SAM" id="MobiDB-lite"/>
    </source>
</evidence>
<dbReference type="Proteomes" id="UP001596505">
    <property type="component" value="Unassembled WGS sequence"/>
</dbReference>
<evidence type="ECO:0000313" key="2">
    <source>
        <dbReference type="EMBL" id="MFC7393540.1"/>
    </source>
</evidence>
<proteinExistence type="predicted"/>
<dbReference type="RefSeq" id="WP_380966058.1">
    <property type="nucleotide sequence ID" value="NZ_JBHTCO010000014.1"/>
</dbReference>
<comment type="caution">
    <text evidence="2">The sequence shown here is derived from an EMBL/GenBank/DDBJ whole genome shotgun (WGS) entry which is preliminary data.</text>
</comment>
<sequence length="67" mass="7544">MKFKFDDLKIEQVSKSSGVFSGENFQDSWSSIGKVNHGFGNVSGLNNKSENHMNIVNDQDNQDVHKE</sequence>
<gene>
    <name evidence="2" type="ORF">ACFQRG_11305</name>
</gene>
<feature type="region of interest" description="Disordered" evidence="1">
    <location>
        <begin position="43"/>
        <end position="67"/>
    </location>
</feature>
<dbReference type="EMBL" id="JBHTCO010000014">
    <property type="protein sequence ID" value="MFC7393540.1"/>
    <property type="molecule type" value="Genomic_DNA"/>
</dbReference>
<accession>A0ABW2Q0K7</accession>
<feature type="compositionally biased region" description="Polar residues" evidence="1">
    <location>
        <begin position="43"/>
        <end position="59"/>
    </location>
</feature>
<keyword evidence="3" id="KW-1185">Reference proteome</keyword>